<dbReference type="AlphaFoldDB" id="A0A7X0P3T3"/>
<organism evidence="2 3">
    <name type="scientific">Nonomuraea rubra</name>
    <dbReference type="NCBI Taxonomy" id="46180"/>
    <lineage>
        <taxon>Bacteria</taxon>
        <taxon>Bacillati</taxon>
        <taxon>Actinomycetota</taxon>
        <taxon>Actinomycetes</taxon>
        <taxon>Streptosporangiales</taxon>
        <taxon>Streptosporangiaceae</taxon>
        <taxon>Nonomuraea</taxon>
    </lineage>
</organism>
<evidence type="ECO:0000256" key="1">
    <source>
        <dbReference type="SAM" id="SignalP"/>
    </source>
</evidence>
<dbReference type="Proteomes" id="UP000565579">
    <property type="component" value="Unassembled WGS sequence"/>
</dbReference>
<evidence type="ECO:0008006" key="4">
    <source>
        <dbReference type="Google" id="ProtNLM"/>
    </source>
</evidence>
<comment type="caution">
    <text evidence="2">The sequence shown here is derived from an EMBL/GenBank/DDBJ whole genome shotgun (WGS) entry which is preliminary data.</text>
</comment>
<feature type="chain" id="PRO_5030828742" description="Cyanovirin-N domain-containing protein" evidence="1">
    <location>
        <begin position="25"/>
        <end position="111"/>
    </location>
</feature>
<feature type="signal peptide" evidence="1">
    <location>
        <begin position="1"/>
        <end position="24"/>
    </location>
</feature>
<evidence type="ECO:0000313" key="3">
    <source>
        <dbReference type="Proteomes" id="UP000565579"/>
    </source>
</evidence>
<accession>A0A7X0P3T3</accession>
<keyword evidence="1" id="KW-0732">Signal</keyword>
<evidence type="ECO:0000313" key="2">
    <source>
        <dbReference type="EMBL" id="MBB6554647.1"/>
    </source>
</evidence>
<sequence length="111" mass="10894">MIRLVSAAALTLALAGADPLPARATGSGVLPPILVPTYTCDSVRGDPGRTVLFGDCAASLGAVTNGGFTGAAVGVARLVPLRIRCTGGGTAAVPGEVTLQDCTRLGPTPPP</sequence>
<proteinExistence type="predicted"/>
<name>A0A7X0P3T3_9ACTN</name>
<protein>
    <recommendedName>
        <fullName evidence="4">Cyanovirin-N domain-containing protein</fullName>
    </recommendedName>
</protein>
<reference evidence="2 3" key="1">
    <citation type="submission" date="2020-08" db="EMBL/GenBank/DDBJ databases">
        <title>Sequencing the genomes of 1000 actinobacteria strains.</title>
        <authorList>
            <person name="Klenk H.-P."/>
        </authorList>
    </citation>
    <scope>NUCLEOTIDE SEQUENCE [LARGE SCALE GENOMIC DNA]</scope>
    <source>
        <strain evidence="2 3">DSM 43768</strain>
    </source>
</reference>
<dbReference type="RefSeq" id="WP_185109345.1">
    <property type="nucleotide sequence ID" value="NZ_JACHMI010000001.1"/>
</dbReference>
<dbReference type="EMBL" id="JACHMI010000001">
    <property type="protein sequence ID" value="MBB6554647.1"/>
    <property type="molecule type" value="Genomic_DNA"/>
</dbReference>
<keyword evidence="3" id="KW-1185">Reference proteome</keyword>
<gene>
    <name evidence="2" type="ORF">HD593_009442</name>
</gene>